<dbReference type="PROSITE" id="PS00107">
    <property type="entry name" value="PROTEIN_KINASE_ATP"/>
    <property type="match status" value="1"/>
</dbReference>
<dbReference type="GO" id="GO:0050684">
    <property type="term" value="P:regulation of mRNA processing"/>
    <property type="evidence" value="ECO:0007669"/>
    <property type="project" value="TreeGrafter"/>
</dbReference>
<evidence type="ECO:0000313" key="11">
    <source>
        <dbReference type="EMBL" id="OJJ29973.1"/>
    </source>
</evidence>
<keyword evidence="12" id="KW-1185">Reference proteome</keyword>
<protein>
    <recommendedName>
        <fullName evidence="1">non-specific serine/threonine protein kinase</fullName>
        <ecNumber evidence="1">2.7.11.1</ecNumber>
    </recommendedName>
</protein>
<evidence type="ECO:0000256" key="8">
    <source>
        <dbReference type="ARBA" id="ARBA00048679"/>
    </source>
</evidence>
<dbReference type="OrthoDB" id="5979581at2759"/>
<dbReference type="InterPro" id="IPR051334">
    <property type="entry name" value="SRPK"/>
</dbReference>
<dbReference type="InterPro" id="IPR011009">
    <property type="entry name" value="Kinase-like_dom_sf"/>
</dbReference>
<dbReference type="InterPro" id="IPR000719">
    <property type="entry name" value="Prot_kinase_dom"/>
</dbReference>
<dbReference type="EC" id="2.7.11.1" evidence="1"/>
<evidence type="ECO:0000256" key="9">
    <source>
        <dbReference type="PROSITE-ProRule" id="PRU10141"/>
    </source>
</evidence>
<dbReference type="GO" id="GO:0004674">
    <property type="term" value="F:protein serine/threonine kinase activity"/>
    <property type="evidence" value="ECO:0007669"/>
    <property type="project" value="UniProtKB-KW"/>
</dbReference>
<dbReference type="AlphaFoldDB" id="A0A1L9R509"/>
<dbReference type="STRING" id="1073089.A0A1L9R509"/>
<dbReference type="GeneID" id="63744990"/>
<evidence type="ECO:0000256" key="4">
    <source>
        <dbReference type="ARBA" id="ARBA00022741"/>
    </source>
</evidence>
<dbReference type="PANTHER" id="PTHR47634">
    <property type="entry name" value="PROTEIN KINASE DOMAIN-CONTAINING PROTEIN-RELATED"/>
    <property type="match status" value="1"/>
</dbReference>
<evidence type="ECO:0000256" key="2">
    <source>
        <dbReference type="ARBA" id="ARBA00022527"/>
    </source>
</evidence>
<evidence type="ECO:0000256" key="6">
    <source>
        <dbReference type="ARBA" id="ARBA00022840"/>
    </source>
</evidence>
<reference evidence="12" key="1">
    <citation type="journal article" date="2017" name="Genome Biol.">
        <title>Comparative genomics reveals high biological diversity and specific adaptations in the industrially and medically important fungal genus Aspergillus.</title>
        <authorList>
            <person name="de Vries R.P."/>
            <person name="Riley R."/>
            <person name="Wiebenga A."/>
            <person name="Aguilar-Osorio G."/>
            <person name="Amillis S."/>
            <person name="Uchima C.A."/>
            <person name="Anderluh G."/>
            <person name="Asadollahi M."/>
            <person name="Askin M."/>
            <person name="Barry K."/>
            <person name="Battaglia E."/>
            <person name="Bayram O."/>
            <person name="Benocci T."/>
            <person name="Braus-Stromeyer S.A."/>
            <person name="Caldana C."/>
            <person name="Canovas D."/>
            <person name="Cerqueira G.C."/>
            <person name="Chen F."/>
            <person name="Chen W."/>
            <person name="Choi C."/>
            <person name="Clum A."/>
            <person name="Dos Santos R.A."/>
            <person name="Damasio A.R."/>
            <person name="Diallinas G."/>
            <person name="Emri T."/>
            <person name="Fekete E."/>
            <person name="Flipphi M."/>
            <person name="Freyberg S."/>
            <person name="Gallo A."/>
            <person name="Gournas C."/>
            <person name="Habgood R."/>
            <person name="Hainaut M."/>
            <person name="Harispe M.L."/>
            <person name="Henrissat B."/>
            <person name="Hilden K.S."/>
            <person name="Hope R."/>
            <person name="Hossain A."/>
            <person name="Karabika E."/>
            <person name="Karaffa L."/>
            <person name="Karanyi Z."/>
            <person name="Krasevec N."/>
            <person name="Kuo A."/>
            <person name="Kusch H."/>
            <person name="LaButti K."/>
            <person name="Lagendijk E.L."/>
            <person name="Lapidus A."/>
            <person name="Levasseur A."/>
            <person name="Lindquist E."/>
            <person name="Lipzen A."/>
            <person name="Logrieco A.F."/>
            <person name="MacCabe A."/>
            <person name="Maekelae M.R."/>
            <person name="Malavazi I."/>
            <person name="Melin P."/>
            <person name="Meyer V."/>
            <person name="Mielnichuk N."/>
            <person name="Miskei M."/>
            <person name="Molnar A.P."/>
            <person name="Mule G."/>
            <person name="Ngan C.Y."/>
            <person name="Orejas M."/>
            <person name="Orosz E."/>
            <person name="Ouedraogo J.P."/>
            <person name="Overkamp K.M."/>
            <person name="Park H.-S."/>
            <person name="Perrone G."/>
            <person name="Piumi F."/>
            <person name="Punt P.J."/>
            <person name="Ram A.F."/>
            <person name="Ramon A."/>
            <person name="Rauscher S."/>
            <person name="Record E."/>
            <person name="Riano-Pachon D.M."/>
            <person name="Robert V."/>
            <person name="Roehrig J."/>
            <person name="Ruller R."/>
            <person name="Salamov A."/>
            <person name="Salih N.S."/>
            <person name="Samson R.A."/>
            <person name="Sandor E."/>
            <person name="Sanguinetti M."/>
            <person name="Schuetze T."/>
            <person name="Sepcic K."/>
            <person name="Shelest E."/>
            <person name="Sherlock G."/>
            <person name="Sophianopoulou V."/>
            <person name="Squina F.M."/>
            <person name="Sun H."/>
            <person name="Susca A."/>
            <person name="Todd R.B."/>
            <person name="Tsang A."/>
            <person name="Unkles S.E."/>
            <person name="van de Wiele N."/>
            <person name="van Rossen-Uffink D."/>
            <person name="Oliveira J.V."/>
            <person name="Vesth T.C."/>
            <person name="Visser J."/>
            <person name="Yu J.-H."/>
            <person name="Zhou M."/>
            <person name="Andersen M.R."/>
            <person name="Archer D.B."/>
            <person name="Baker S.E."/>
            <person name="Benoit I."/>
            <person name="Brakhage A.A."/>
            <person name="Braus G.H."/>
            <person name="Fischer R."/>
            <person name="Frisvad J.C."/>
            <person name="Goldman G.H."/>
            <person name="Houbraken J."/>
            <person name="Oakley B."/>
            <person name="Pocsi I."/>
            <person name="Scazzocchio C."/>
            <person name="Seiboth B."/>
            <person name="vanKuyk P.A."/>
            <person name="Wortman J."/>
            <person name="Dyer P.S."/>
            <person name="Grigoriev I.V."/>
        </authorList>
    </citation>
    <scope>NUCLEOTIDE SEQUENCE [LARGE SCALE GENOMIC DNA]</scope>
    <source>
        <strain evidence="12">DTO 134E9</strain>
    </source>
</reference>
<dbReference type="Gene3D" id="1.10.510.10">
    <property type="entry name" value="Transferase(Phosphotransferase) domain 1"/>
    <property type="match status" value="1"/>
</dbReference>
<dbReference type="PANTHER" id="PTHR47634:SF9">
    <property type="entry name" value="PROTEIN KINASE DOMAIN-CONTAINING PROTEIN-RELATED"/>
    <property type="match status" value="1"/>
</dbReference>
<organism evidence="11 12">
    <name type="scientific">Aspergillus wentii DTO 134E9</name>
    <dbReference type="NCBI Taxonomy" id="1073089"/>
    <lineage>
        <taxon>Eukaryota</taxon>
        <taxon>Fungi</taxon>
        <taxon>Dikarya</taxon>
        <taxon>Ascomycota</taxon>
        <taxon>Pezizomycotina</taxon>
        <taxon>Eurotiomycetes</taxon>
        <taxon>Eurotiomycetidae</taxon>
        <taxon>Eurotiales</taxon>
        <taxon>Aspergillaceae</taxon>
        <taxon>Aspergillus</taxon>
        <taxon>Aspergillus subgen. Cremei</taxon>
    </lineage>
</organism>
<dbReference type="SMART" id="SM00220">
    <property type="entry name" value="S_TKc"/>
    <property type="match status" value="1"/>
</dbReference>
<keyword evidence="5" id="KW-0418">Kinase</keyword>
<comment type="catalytic activity">
    <reaction evidence="8">
        <text>L-seryl-[protein] + ATP = O-phospho-L-seryl-[protein] + ADP + H(+)</text>
        <dbReference type="Rhea" id="RHEA:17989"/>
        <dbReference type="Rhea" id="RHEA-COMP:9863"/>
        <dbReference type="Rhea" id="RHEA-COMP:11604"/>
        <dbReference type="ChEBI" id="CHEBI:15378"/>
        <dbReference type="ChEBI" id="CHEBI:29999"/>
        <dbReference type="ChEBI" id="CHEBI:30616"/>
        <dbReference type="ChEBI" id="CHEBI:83421"/>
        <dbReference type="ChEBI" id="CHEBI:456216"/>
        <dbReference type="EC" id="2.7.11.1"/>
    </reaction>
</comment>
<dbReference type="SUPFAM" id="SSF56112">
    <property type="entry name" value="Protein kinase-like (PK-like)"/>
    <property type="match status" value="1"/>
</dbReference>
<sequence>MDKFLYTSTIDAEPIHRYRKGGYHPVFLGDVLNDGRYKILHKLGWGGYSTVWAAQDRIEEAYVAVKISVSEIKHDRELQVMKQSASTHPSPNIVHMLDDFTVQGPNGTHQCLVFEILGPNIPDAGIRLSGKMAKTIAKQALVGLDALHQHKIGHGDFHTRNLAFTMPCMNHLSETEFINMLGQPEIGEVKRNDGKAFDAGIPKYIVMPAEHEAYSRSSIKIVDFGESFLHTAPQTLHTPMSVRAPEIIFQDLLDHRVDLWSMGCLLFTGQPPFDSFMVTPPILVGQMLETASDALPERWQDKWKAMDDGSAEGTGLQEWLEEVYFDGRDKDLTKEDIVQLGRIVARLLYFEPSSRASARDILDEPWLE</sequence>
<dbReference type="GO" id="GO:0000245">
    <property type="term" value="P:spliceosomal complex assembly"/>
    <property type="evidence" value="ECO:0007669"/>
    <property type="project" value="TreeGrafter"/>
</dbReference>
<keyword evidence="3" id="KW-0808">Transferase</keyword>
<dbReference type="VEuPathDB" id="FungiDB:ASPWEDRAFT_122228"/>
<evidence type="ECO:0000256" key="1">
    <source>
        <dbReference type="ARBA" id="ARBA00012513"/>
    </source>
</evidence>
<dbReference type="Gene3D" id="3.30.200.20">
    <property type="entry name" value="Phosphorylase Kinase, domain 1"/>
    <property type="match status" value="1"/>
</dbReference>
<proteinExistence type="predicted"/>
<keyword evidence="4 9" id="KW-0547">Nucleotide-binding</keyword>
<dbReference type="EMBL" id="KV878218">
    <property type="protein sequence ID" value="OJJ29973.1"/>
    <property type="molecule type" value="Genomic_DNA"/>
</dbReference>
<comment type="catalytic activity">
    <reaction evidence="7">
        <text>L-threonyl-[protein] + ATP = O-phospho-L-threonyl-[protein] + ADP + H(+)</text>
        <dbReference type="Rhea" id="RHEA:46608"/>
        <dbReference type="Rhea" id="RHEA-COMP:11060"/>
        <dbReference type="Rhea" id="RHEA-COMP:11605"/>
        <dbReference type="ChEBI" id="CHEBI:15378"/>
        <dbReference type="ChEBI" id="CHEBI:30013"/>
        <dbReference type="ChEBI" id="CHEBI:30616"/>
        <dbReference type="ChEBI" id="CHEBI:61977"/>
        <dbReference type="ChEBI" id="CHEBI:456216"/>
        <dbReference type="EC" id="2.7.11.1"/>
    </reaction>
</comment>
<evidence type="ECO:0000256" key="5">
    <source>
        <dbReference type="ARBA" id="ARBA00022777"/>
    </source>
</evidence>
<gene>
    <name evidence="11" type="ORF">ASPWEDRAFT_122228</name>
</gene>
<name>A0A1L9R509_ASPWE</name>
<evidence type="ECO:0000259" key="10">
    <source>
        <dbReference type="PROSITE" id="PS50011"/>
    </source>
</evidence>
<dbReference type="RefSeq" id="XP_040683650.1">
    <property type="nucleotide sequence ID" value="XM_040829142.1"/>
</dbReference>
<dbReference type="PROSITE" id="PS50011">
    <property type="entry name" value="PROTEIN_KINASE_DOM"/>
    <property type="match status" value="1"/>
</dbReference>
<feature type="domain" description="Protein kinase" evidence="10">
    <location>
        <begin position="37"/>
        <end position="367"/>
    </location>
</feature>
<dbReference type="GO" id="GO:0005524">
    <property type="term" value="F:ATP binding"/>
    <property type="evidence" value="ECO:0007669"/>
    <property type="project" value="UniProtKB-UniRule"/>
</dbReference>
<keyword evidence="2" id="KW-0723">Serine/threonine-protein kinase</keyword>
<keyword evidence="6 9" id="KW-0067">ATP-binding</keyword>
<evidence type="ECO:0000256" key="3">
    <source>
        <dbReference type="ARBA" id="ARBA00022679"/>
    </source>
</evidence>
<dbReference type="Proteomes" id="UP000184383">
    <property type="component" value="Unassembled WGS sequence"/>
</dbReference>
<evidence type="ECO:0000256" key="7">
    <source>
        <dbReference type="ARBA" id="ARBA00047899"/>
    </source>
</evidence>
<accession>A0A1L9R509</accession>
<feature type="binding site" evidence="9">
    <location>
        <position position="66"/>
    </location>
    <ligand>
        <name>ATP</name>
        <dbReference type="ChEBI" id="CHEBI:30616"/>
    </ligand>
</feature>
<dbReference type="Pfam" id="PF00069">
    <property type="entry name" value="Pkinase"/>
    <property type="match status" value="2"/>
</dbReference>
<dbReference type="InterPro" id="IPR017441">
    <property type="entry name" value="Protein_kinase_ATP_BS"/>
</dbReference>
<evidence type="ECO:0000313" key="12">
    <source>
        <dbReference type="Proteomes" id="UP000184383"/>
    </source>
</evidence>